<name>A0ACD4NPV5_9HYPH</name>
<organism evidence="1 2">
    <name type="scientific">Antarcticirhabdus aurantiaca</name>
    <dbReference type="NCBI Taxonomy" id="2606717"/>
    <lineage>
        <taxon>Bacteria</taxon>
        <taxon>Pseudomonadati</taxon>
        <taxon>Pseudomonadota</taxon>
        <taxon>Alphaproteobacteria</taxon>
        <taxon>Hyphomicrobiales</taxon>
        <taxon>Aurantimonadaceae</taxon>
        <taxon>Antarcticirhabdus</taxon>
    </lineage>
</organism>
<gene>
    <name evidence="1" type="ORF">OXU80_01410</name>
</gene>
<protein>
    <submittedName>
        <fullName evidence="1">Helix-turn-helix transcriptional regulator</fullName>
    </submittedName>
</protein>
<dbReference type="EMBL" id="CP113520">
    <property type="protein sequence ID" value="WAJ28941.1"/>
    <property type="molecule type" value="Genomic_DNA"/>
</dbReference>
<keyword evidence="2" id="KW-1185">Reference proteome</keyword>
<dbReference type="Proteomes" id="UP001163223">
    <property type="component" value="Chromosome"/>
</dbReference>
<accession>A0ACD4NPV5</accession>
<evidence type="ECO:0000313" key="2">
    <source>
        <dbReference type="Proteomes" id="UP001163223"/>
    </source>
</evidence>
<evidence type="ECO:0000313" key="1">
    <source>
        <dbReference type="EMBL" id="WAJ28941.1"/>
    </source>
</evidence>
<sequence>MEEAAFLALVERCYDTAFDAAGWADLLQDMAIAFDCVGGNIVQLGAGEPLVAYSPSIAHAASAYATEWVGRDPWFAYMQRHRLGAGFYVDTDYIAPEVRARDPFYQDFRRSLGMSSTLSLILHPYEGMQLGLGASRLRHSEFVSQQERERFAALGRHLGRAATLSFRLNAAETLNQSLLDQLGRFDCAVAIVSKGGKLLRSNSLLHSLEADGLAIRRGRLALGQPALQARLERYISQALLSPTQAPPVEVLALPRPGSALPLLLRAVFLGAQVADRRLGASEPAVVLLVLRPDMPGYPPLDQVLVALGLTRGQARFALAVGAGHSLKEAAELFKVSDETARSMLKQVYARLGINRQSQLARLIARVAPFEA</sequence>
<reference evidence="1" key="1">
    <citation type="submission" date="2022-11" db="EMBL/GenBank/DDBJ databases">
        <title>beta-Carotene-producing bacterium, Jeongeuplla avenae sp. nov., alleviates the salt stress of Arabidopsis seedlings.</title>
        <authorList>
            <person name="Jiang L."/>
            <person name="Lee J."/>
        </authorList>
    </citation>
    <scope>NUCLEOTIDE SEQUENCE</scope>
    <source>
        <strain evidence="1">DY_R2A_6</strain>
    </source>
</reference>
<proteinExistence type="predicted"/>